<reference evidence="1" key="1">
    <citation type="submission" date="2013-08" db="EMBL/GenBank/DDBJ databases">
        <authorList>
            <person name="Mendez C."/>
            <person name="Richter M."/>
            <person name="Ferrer M."/>
            <person name="Sanchez J."/>
        </authorList>
    </citation>
    <scope>NUCLEOTIDE SEQUENCE</scope>
</reference>
<proteinExistence type="predicted"/>
<protein>
    <submittedName>
        <fullName evidence="1">Protein containing DUF482</fullName>
    </submittedName>
</protein>
<dbReference type="InterPro" id="IPR007434">
    <property type="entry name" value="FemAB-like"/>
</dbReference>
<feature type="non-terminal residue" evidence="1">
    <location>
        <position position="1"/>
    </location>
</feature>
<dbReference type="PANTHER" id="PTHR47017">
    <property type="entry name" value="ACYL-COA"/>
    <property type="match status" value="1"/>
</dbReference>
<feature type="non-terminal residue" evidence="1">
    <location>
        <position position="143"/>
    </location>
</feature>
<evidence type="ECO:0000313" key="1">
    <source>
        <dbReference type="EMBL" id="EQD69901.1"/>
    </source>
</evidence>
<dbReference type="AlphaFoldDB" id="T1BAG2"/>
<organism evidence="1">
    <name type="scientific">mine drainage metagenome</name>
    <dbReference type="NCBI Taxonomy" id="410659"/>
    <lineage>
        <taxon>unclassified sequences</taxon>
        <taxon>metagenomes</taxon>
        <taxon>ecological metagenomes</taxon>
    </lineage>
</organism>
<gene>
    <name evidence="1" type="ORF">B1A_06581</name>
</gene>
<accession>T1BAG2</accession>
<reference evidence="1" key="2">
    <citation type="journal article" date="2014" name="ISME J.">
        <title>Microbial stratification in low pH oxic and suboxic macroscopic growths along an acid mine drainage.</title>
        <authorList>
            <person name="Mendez-Garcia C."/>
            <person name="Mesa V."/>
            <person name="Sprenger R.R."/>
            <person name="Richter M."/>
            <person name="Diez M.S."/>
            <person name="Solano J."/>
            <person name="Bargiela R."/>
            <person name="Golyshina O.V."/>
            <person name="Manteca A."/>
            <person name="Ramos J.L."/>
            <person name="Gallego J.R."/>
            <person name="Llorente I."/>
            <person name="Martins Dos Santos V.A."/>
            <person name="Jensen O.N."/>
            <person name="Pelaez A.I."/>
            <person name="Sanchez J."/>
            <person name="Ferrer M."/>
        </authorList>
    </citation>
    <scope>NUCLEOTIDE SEQUENCE</scope>
</reference>
<dbReference type="EMBL" id="AUZX01004771">
    <property type="protein sequence ID" value="EQD69901.1"/>
    <property type="molecule type" value="Genomic_DNA"/>
</dbReference>
<dbReference type="Pfam" id="PF04339">
    <property type="entry name" value="FemAB_like"/>
    <property type="match status" value="1"/>
</dbReference>
<comment type="caution">
    <text evidence="1">The sequence shown here is derived from an EMBL/GenBank/DDBJ whole genome shotgun (WGS) entry which is preliminary data.</text>
</comment>
<name>T1BAG2_9ZZZZ</name>
<sequence length="143" mass="15881">QAWERTGGDYYPKLLSAVPYSPVVGPRLLAGHGADADARRAALLAGLRELMQNAQLSSAHLLFLEHDDLAACAADGEHWLARSDVQFHWSNRGWRTFEDFLAALKHKKRKNIRTERAQVAASGLRVEWRTGASLDAPTWAAVH</sequence>
<dbReference type="PANTHER" id="PTHR47017:SF1">
    <property type="entry name" value="ACYL-COA"/>
    <property type="match status" value="1"/>
</dbReference>